<dbReference type="PANTHER" id="PTHR20856">
    <property type="entry name" value="DNA-DIRECTED RNA POLYMERASE I SUBUNIT 2"/>
    <property type="match status" value="1"/>
</dbReference>
<dbReference type="Gene3D" id="3.10.28.10">
    <property type="entry name" value="Homing endonucleases"/>
    <property type="match status" value="1"/>
</dbReference>
<evidence type="ECO:0000259" key="10">
    <source>
        <dbReference type="PROSITE" id="PS50819"/>
    </source>
</evidence>
<dbReference type="Gene3D" id="2.40.270.10">
    <property type="entry name" value="DNA-directed RNA polymerase, subunit 2, domain 6"/>
    <property type="match status" value="1"/>
</dbReference>
<dbReference type="Pfam" id="PF00562">
    <property type="entry name" value="RNA_pol_Rpb2_6"/>
    <property type="match status" value="1"/>
</dbReference>
<keyword evidence="5" id="KW-0548">Nucleotidyltransferase</keyword>
<keyword evidence="4" id="KW-0808">Transferase</keyword>
<dbReference type="InterPro" id="IPR015712">
    <property type="entry name" value="DNA-dir_RNA_pol_su2"/>
</dbReference>
<dbReference type="Gene3D" id="2.40.50.150">
    <property type="match status" value="1"/>
</dbReference>
<dbReference type="InterPro" id="IPR007642">
    <property type="entry name" value="RNA_pol_Rpb2_2"/>
</dbReference>
<keyword evidence="8" id="KW-0651">Protein splicing</keyword>
<proteinExistence type="inferred from homology"/>
<dbReference type="InterPro" id="IPR037033">
    <property type="entry name" value="DNA-dir_RNAP_su2_hyb_sf"/>
</dbReference>
<organism evidence="11">
    <name type="scientific">viral metagenome</name>
    <dbReference type="NCBI Taxonomy" id="1070528"/>
    <lineage>
        <taxon>unclassified sequences</taxon>
        <taxon>metagenomes</taxon>
        <taxon>organismal metagenomes</taxon>
    </lineage>
</organism>
<dbReference type="Pfam" id="PF04566">
    <property type="entry name" value="RNA_pol_Rpb2_4"/>
    <property type="match status" value="1"/>
</dbReference>
<dbReference type="CDD" id="cd00653">
    <property type="entry name" value="RNA_pol_B_RPB2"/>
    <property type="match status" value="1"/>
</dbReference>
<evidence type="ECO:0000256" key="2">
    <source>
        <dbReference type="ARBA" id="ARBA00012418"/>
    </source>
</evidence>
<keyword evidence="3" id="KW-0240">DNA-directed RNA polymerase</keyword>
<evidence type="ECO:0000256" key="4">
    <source>
        <dbReference type="ARBA" id="ARBA00022679"/>
    </source>
</evidence>
<dbReference type="GO" id="GO:0006351">
    <property type="term" value="P:DNA-templated transcription"/>
    <property type="evidence" value="ECO:0007669"/>
    <property type="project" value="InterPro"/>
</dbReference>
<dbReference type="InterPro" id="IPR007645">
    <property type="entry name" value="RNA_pol_Rpb2_3"/>
</dbReference>
<dbReference type="Gene3D" id="3.90.1070.20">
    <property type="match status" value="1"/>
</dbReference>
<reference evidence="11" key="1">
    <citation type="journal article" date="2020" name="Nature">
        <title>Giant virus diversity and host interactions through global metagenomics.</title>
        <authorList>
            <person name="Schulz F."/>
            <person name="Roux S."/>
            <person name="Paez-Espino D."/>
            <person name="Jungbluth S."/>
            <person name="Walsh D.A."/>
            <person name="Denef V.J."/>
            <person name="McMahon K.D."/>
            <person name="Konstantinidis K.T."/>
            <person name="Eloe-Fadrosh E.A."/>
            <person name="Kyrpides N.C."/>
            <person name="Woyke T."/>
        </authorList>
    </citation>
    <scope>NUCLEOTIDE SEQUENCE</scope>
    <source>
        <strain evidence="11">GVMAG-S-3300010158-109</strain>
    </source>
</reference>
<evidence type="ECO:0000256" key="3">
    <source>
        <dbReference type="ARBA" id="ARBA00022478"/>
    </source>
</evidence>
<dbReference type="EMBL" id="MN740871">
    <property type="protein sequence ID" value="QHU15958.1"/>
    <property type="molecule type" value="Genomic_DNA"/>
</dbReference>
<dbReference type="GO" id="GO:0016539">
    <property type="term" value="P:intein-mediated protein splicing"/>
    <property type="evidence" value="ECO:0007669"/>
    <property type="project" value="InterPro"/>
</dbReference>
<dbReference type="GO" id="GO:0004519">
    <property type="term" value="F:endonuclease activity"/>
    <property type="evidence" value="ECO:0007669"/>
    <property type="project" value="InterPro"/>
</dbReference>
<evidence type="ECO:0000313" key="11">
    <source>
        <dbReference type="EMBL" id="QHU15958.1"/>
    </source>
</evidence>
<dbReference type="PROSITE" id="PS01166">
    <property type="entry name" value="RNA_POL_BETA"/>
    <property type="match status" value="1"/>
</dbReference>
<evidence type="ECO:0000256" key="8">
    <source>
        <dbReference type="ARBA" id="ARBA00023000"/>
    </source>
</evidence>
<dbReference type="InterPro" id="IPR004042">
    <property type="entry name" value="Intein_endonuc_central"/>
</dbReference>
<protein>
    <recommendedName>
        <fullName evidence="2">DNA-directed RNA polymerase</fullName>
        <ecNumber evidence="2">2.7.7.6</ecNumber>
    </recommendedName>
</protein>
<evidence type="ECO:0000256" key="7">
    <source>
        <dbReference type="ARBA" id="ARBA00022813"/>
    </source>
</evidence>
<keyword evidence="6" id="KW-0479">Metal-binding</keyword>
<dbReference type="EC" id="2.7.7.6" evidence="2"/>
<dbReference type="Pfam" id="PF04561">
    <property type="entry name" value="RNA_pol_Rpb2_2"/>
    <property type="match status" value="1"/>
</dbReference>
<dbReference type="PROSITE" id="PS50817">
    <property type="entry name" value="INTEIN_N_TER"/>
    <property type="match status" value="1"/>
</dbReference>
<dbReference type="SUPFAM" id="SSF51294">
    <property type="entry name" value="Hedgehog/intein (Hint) domain"/>
    <property type="match status" value="1"/>
</dbReference>
<keyword evidence="9" id="KW-0804">Transcription</keyword>
<dbReference type="InterPro" id="IPR037034">
    <property type="entry name" value="RNA_pol_Rpb2_2_sf"/>
</dbReference>
<sequence length="1403" mass="160319">MSLKDVMLTEDDHIAVMASYFAEKGPAFHQFDSYKHLVDKMMQEIIDETPSLYINTKTTQYRATFGQVYIERACFVNETRTTKYIYPQEARLRDLTYESPVFVDIVEEFWELNESGEFEKVNTIDHRKILLMKIPVMVRSSLCNLYKLGMDECIQKGECPNDPGGYFIINGKERVLVCQERLNYNQVYMFESNDDKTPHISEIRSMSKETGHSVLVQAKMSKDGKNICFSLPYMSKDIAAGAVFKALNMNSQDIVRFIQPSTKEEHVLVDRLIRESIAYTNKEKAIKYISKACMNKVEDDEERCIIYTEQVIENELFPHMGISTPIEKCIILGDMLNKLFRVFLKMRLEDDRDNVSLKRIEGPGVLIGDLFRMSMKRYCDNLKKYLEKRQDIITAMNRTNSITAVLKHTFSTGNWAAQKNTYVRTGVSQVINHLTYPGTISHLRRVVIPVGKEGKNVKIRQIHPSQAFFIDIIESPEGKSIGIVKNLALLCNITTGVNPILTREMIEKCEHIMGCESYFDRVDWWRVYLNGTLIGVSYQPEKLHDELRELRELNVFSSQVSFYMDKDDREIRVFCDAGRYIRPVLKVEPGNILALTKRHITEKVSWSDLLDNDIVRYIDSNEVENSLIAMNAPDLIKYGNHNYDYCEIHPSAMLGVCSAVIPYPEHNQSPRLVYQASMVKQALGVYSLAFQHRFEAVTHVMHYPQKPMVSTKFDSMLKYDEMLTGCNPIVAIATYGGWNQEDSVMLNRSAVDRGMFVHTCYKTLIVEEHKKTNNSFEKIEVPPPSAQNKTMNYSKLGPNGIVKKGVPVNKGDIIIGKTLTKVQKDEDDKTDCSLAIGNGEEGIVDEIWEGLNEDGYKMIKIRIRQLRTPEVGDKFASRSSQKGVCGLLLSQEDMPFTESGMSPDIIINPHCIPSRMTMSQMIEMLLGKTGALAGKLGDATAFTASSINPVESIAKQLASFGFERHGSERLISGFTGEMMEAEIFIGTAYYQRLKHLVKDKMHCLTLDHEVLTLDGWRPISEITVNDRVATLSQTTGILEYQCPTHTWKYENYEGEMYHIKNQSIDLSVTGKHRMWVSSLKGKRGDVKWTDYGFEEARDLVGKHRRYKKDADWVCNDYQFTLPGVTGKYEDRTLSAEEMDAFIVFFGIWYAEGWATGKDTYGRVTLSVNKKRVKDAIFPSFQKLGYDYIFDEKTQKATVSNNQLYRYMKPLSVGAPQKKMPAWTMQLSKKQSRLLLESMILGDGFYVTSHPERCAYYTSSKKLSDQFQQLCLHAGWASTVSVHYHAETNETFIKGRKIVNAYDVLRLSVIKSKVNPSVNHGHSHKQSVQEERFVQEKCDVMCITVPNEVFYVRRNGKSVWTGNSRARGNVTMMHHQPSEGRSKDGGLRTGRTILLVIVQITTLC</sequence>
<feature type="domain" description="DOD-type homing endonuclease" evidence="10">
    <location>
        <begin position="1144"/>
        <end position="1275"/>
    </location>
</feature>
<dbReference type="InterPro" id="IPR014724">
    <property type="entry name" value="RNA_pol_RPB2_OB-fold"/>
</dbReference>
<dbReference type="Pfam" id="PF04567">
    <property type="entry name" value="RNA_pol_Rpb2_5"/>
    <property type="match status" value="1"/>
</dbReference>
<keyword evidence="7" id="KW-0068">Autocatalytic cleavage</keyword>
<dbReference type="InterPro" id="IPR007120">
    <property type="entry name" value="DNA-dir_RNAP_su2_dom"/>
</dbReference>
<dbReference type="SUPFAM" id="SSF64484">
    <property type="entry name" value="beta and beta-prime subunits of DNA dependent RNA-polymerase"/>
    <property type="match status" value="1"/>
</dbReference>
<dbReference type="GO" id="GO:0032549">
    <property type="term" value="F:ribonucleoside binding"/>
    <property type="evidence" value="ECO:0007669"/>
    <property type="project" value="InterPro"/>
</dbReference>
<evidence type="ECO:0000256" key="9">
    <source>
        <dbReference type="ARBA" id="ARBA00023163"/>
    </source>
</evidence>
<name>A0A6C0KHZ9_9ZZZZ</name>
<dbReference type="PROSITE" id="PS50819">
    <property type="entry name" value="INTEIN_ENDONUCLEASE"/>
    <property type="match status" value="1"/>
</dbReference>
<dbReference type="Pfam" id="PF04563">
    <property type="entry name" value="RNA_pol_Rpb2_1"/>
    <property type="match status" value="1"/>
</dbReference>
<dbReference type="InterPro" id="IPR007644">
    <property type="entry name" value="RNA_pol_bsu_protrusion"/>
</dbReference>
<dbReference type="GO" id="GO:0003677">
    <property type="term" value="F:DNA binding"/>
    <property type="evidence" value="ECO:0007669"/>
    <property type="project" value="InterPro"/>
</dbReference>
<accession>A0A6C0KHZ9</accession>
<dbReference type="InterPro" id="IPR007647">
    <property type="entry name" value="RNA_pol_Rpb2_5"/>
</dbReference>
<dbReference type="InterPro" id="IPR006141">
    <property type="entry name" value="Intein_N"/>
</dbReference>
<dbReference type="Gene3D" id="3.90.1100.10">
    <property type="match status" value="1"/>
</dbReference>
<dbReference type="InterPro" id="IPR027434">
    <property type="entry name" value="Homing_endonucl"/>
</dbReference>
<dbReference type="InterPro" id="IPR007646">
    <property type="entry name" value="RNA_pol_Rpb2_4"/>
</dbReference>
<dbReference type="GO" id="GO:0046872">
    <property type="term" value="F:metal ion binding"/>
    <property type="evidence" value="ECO:0007669"/>
    <property type="project" value="UniProtKB-KW"/>
</dbReference>
<evidence type="ECO:0000256" key="6">
    <source>
        <dbReference type="ARBA" id="ARBA00022723"/>
    </source>
</evidence>
<evidence type="ECO:0000256" key="1">
    <source>
        <dbReference type="ARBA" id="ARBA00006835"/>
    </source>
</evidence>
<comment type="similarity">
    <text evidence="1">Belongs to the RNA polymerase beta chain family.</text>
</comment>
<dbReference type="InterPro" id="IPR036844">
    <property type="entry name" value="Hint_dom_sf"/>
</dbReference>
<dbReference type="InterPro" id="IPR007121">
    <property type="entry name" value="RNA_pol_bsu_CS"/>
</dbReference>
<dbReference type="Pfam" id="PF04565">
    <property type="entry name" value="RNA_pol_Rpb2_3"/>
    <property type="match status" value="1"/>
</dbReference>
<dbReference type="Gene3D" id="3.90.1110.10">
    <property type="entry name" value="RNA polymerase Rpb2, domain 2"/>
    <property type="match status" value="1"/>
</dbReference>
<dbReference type="GO" id="GO:0000428">
    <property type="term" value="C:DNA-directed RNA polymerase complex"/>
    <property type="evidence" value="ECO:0007669"/>
    <property type="project" value="UniProtKB-KW"/>
</dbReference>
<dbReference type="Gene3D" id="2.170.16.10">
    <property type="entry name" value="Hedgehog/Intein (Hint) domain"/>
    <property type="match status" value="1"/>
</dbReference>
<evidence type="ECO:0000256" key="5">
    <source>
        <dbReference type="ARBA" id="ARBA00022695"/>
    </source>
</evidence>
<dbReference type="GO" id="GO:0003899">
    <property type="term" value="F:DNA-directed RNA polymerase activity"/>
    <property type="evidence" value="ECO:0007669"/>
    <property type="project" value="UniProtKB-EC"/>
</dbReference>